<organism evidence="11 12">
    <name type="scientific">Lasiodiplodia hormozganensis</name>
    <dbReference type="NCBI Taxonomy" id="869390"/>
    <lineage>
        <taxon>Eukaryota</taxon>
        <taxon>Fungi</taxon>
        <taxon>Dikarya</taxon>
        <taxon>Ascomycota</taxon>
        <taxon>Pezizomycotina</taxon>
        <taxon>Dothideomycetes</taxon>
        <taxon>Dothideomycetes incertae sedis</taxon>
        <taxon>Botryosphaeriales</taxon>
        <taxon>Botryosphaeriaceae</taxon>
        <taxon>Lasiodiplodia</taxon>
    </lineage>
</organism>
<keyword evidence="10" id="KW-0472">Membrane</keyword>
<dbReference type="InterPro" id="IPR002403">
    <property type="entry name" value="Cyt_P450_E_grp-IV"/>
</dbReference>
<comment type="similarity">
    <text evidence="2 9">Belongs to the cytochrome P450 family.</text>
</comment>
<dbReference type="PROSITE" id="PS00086">
    <property type="entry name" value="CYTOCHROME_P450"/>
    <property type="match status" value="1"/>
</dbReference>
<keyword evidence="4 8" id="KW-0479">Metal-binding</keyword>
<evidence type="ECO:0000256" key="8">
    <source>
        <dbReference type="PIRSR" id="PIRSR602403-1"/>
    </source>
</evidence>
<comment type="caution">
    <text evidence="11">The sequence shown here is derived from an EMBL/GenBank/DDBJ whole genome shotgun (WGS) entry which is preliminary data.</text>
</comment>
<evidence type="ECO:0000256" key="5">
    <source>
        <dbReference type="ARBA" id="ARBA00023002"/>
    </source>
</evidence>
<dbReference type="InterPro" id="IPR001128">
    <property type="entry name" value="Cyt_P450"/>
</dbReference>
<reference evidence="11" key="1">
    <citation type="submission" date="2023-06" db="EMBL/GenBank/DDBJ databases">
        <title>Multi-omics analyses reveal the molecular pathogenesis toolkit of Lasiodiplodia hormozganensis, a cross-kingdom pathogen.</title>
        <authorList>
            <person name="Felix C."/>
            <person name="Meneses R."/>
            <person name="Goncalves M.F.M."/>
            <person name="Tilleman L."/>
            <person name="Duarte A.S."/>
            <person name="Jorrin-Novo J.V."/>
            <person name="Van De Peer Y."/>
            <person name="Deforce D."/>
            <person name="Van Nieuwerburgh F."/>
            <person name="Esteves A.C."/>
            <person name="Alves A."/>
        </authorList>
    </citation>
    <scope>NUCLEOTIDE SEQUENCE</scope>
    <source>
        <strain evidence="11">CBS 339.90</strain>
    </source>
</reference>
<protein>
    <submittedName>
        <fullName evidence="11">Cytochrome P450 monooxygenase ausG</fullName>
    </submittedName>
</protein>
<sequence length="524" mass="58535">MESQYASLISGKCLLTFSLLFATTVYLLHRHLSKFQRILPENVPWVGVSDDEWFARARGQVREWWKGYDNVLEGYSKYSKLGKPFLATQITWKPEVIIPPEHVQWMVNQPDSVFSIHKVLIDDLRFDYTAPRAWDFHRPFHVEALNKMNLDAMTDNMLDEIDFRTALAFGSVPGEYHTAPLHASIFAILLAVTNRAFAGKTLARSADYTDIVGSFTRQLPLTAGLIDALCPTLLKPLLAPLLARPIRRLIARYEAHMLPTITARLAAAEQARAEGHLHEERSRNPDIVQLMARCAARSPDRARDHDPRNLASRLLALNFVGVHTSVLTAVAAFADILAAGPELWAALRKEAAGVLHDAGGAWSRVAVGRLALLDSVIRESMRVSPFKARGVEREVVAEGGVRLPDGTFLPRGTKVGAATVGVHGDERFYERPREFVPGRFVGKAEEGLVNTTDTFLGFGHGRHACPGRFFSAHELKLLFAHLVLNYDFEPMGEKPQGKWITDFYVLESPAVVKARRREKSAHLD</sequence>
<dbReference type="PANTHER" id="PTHR46206:SF1">
    <property type="entry name" value="P450, PUTATIVE (EUROFUNG)-RELATED"/>
    <property type="match status" value="1"/>
</dbReference>
<evidence type="ECO:0000256" key="1">
    <source>
        <dbReference type="ARBA" id="ARBA00001971"/>
    </source>
</evidence>
<evidence type="ECO:0000256" key="6">
    <source>
        <dbReference type="ARBA" id="ARBA00023004"/>
    </source>
</evidence>
<dbReference type="InterPro" id="IPR036396">
    <property type="entry name" value="Cyt_P450_sf"/>
</dbReference>
<dbReference type="CDD" id="cd11041">
    <property type="entry name" value="CYP503A1-like"/>
    <property type="match status" value="1"/>
</dbReference>
<dbReference type="PRINTS" id="PR00465">
    <property type="entry name" value="EP450IV"/>
</dbReference>
<dbReference type="GO" id="GO:0016705">
    <property type="term" value="F:oxidoreductase activity, acting on paired donors, with incorporation or reduction of molecular oxygen"/>
    <property type="evidence" value="ECO:0007669"/>
    <property type="project" value="InterPro"/>
</dbReference>
<evidence type="ECO:0000256" key="9">
    <source>
        <dbReference type="RuleBase" id="RU000461"/>
    </source>
</evidence>
<dbReference type="AlphaFoldDB" id="A0AA39YUH2"/>
<keyword evidence="12" id="KW-1185">Reference proteome</keyword>
<evidence type="ECO:0000256" key="3">
    <source>
        <dbReference type="ARBA" id="ARBA00022617"/>
    </source>
</evidence>
<keyword evidence="3 8" id="KW-0349">Heme</keyword>
<keyword evidence="10" id="KW-1133">Transmembrane helix</keyword>
<evidence type="ECO:0000256" key="10">
    <source>
        <dbReference type="SAM" id="Phobius"/>
    </source>
</evidence>
<evidence type="ECO:0000256" key="4">
    <source>
        <dbReference type="ARBA" id="ARBA00022723"/>
    </source>
</evidence>
<dbReference type="Pfam" id="PF00067">
    <property type="entry name" value="p450"/>
    <property type="match status" value="1"/>
</dbReference>
<evidence type="ECO:0000256" key="2">
    <source>
        <dbReference type="ARBA" id="ARBA00010617"/>
    </source>
</evidence>
<keyword evidence="10" id="KW-0812">Transmembrane</keyword>
<dbReference type="GO" id="GO:0004497">
    <property type="term" value="F:monooxygenase activity"/>
    <property type="evidence" value="ECO:0007669"/>
    <property type="project" value="UniProtKB-KW"/>
</dbReference>
<gene>
    <name evidence="11" type="primary">ausG_1</name>
    <name evidence="11" type="ORF">DIS24_g4521</name>
</gene>
<dbReference type="PANTHER" id="PTHR46206">
    <property type="entry name" value="CYTOCHROME P450"/>
    <property type="match status" value="1"/>
</dbReference>
<feature type="binding site" description="axial binding residue" evidence="8">
    <location>
        <position position="465"/>
    </location>
    <ligand>
        <name>heme</name>
        <dbReference type="ChEBI" id="CHEBI:30413"/>
    </ligand>
    <ligandPart>
        <name>Fe</name>
        <dbReference type="ChEBI" id="CHEBI:18248"/>
    </ligandPart>
</feature>
<evidence type="ECO:0000313" key="12">
    <source>
        <dbReference type="Proteomes" id="UP001175001"/>
    </source>
</evidence>
<name>A0AA39YUH2_9PEZI</name>
<dbReference type="SUPFAM" id="SSF48264">
    <property type="entry name" value="Cytochrome P450"/>
    <property type="match status" value="1"/>
</dbReference>
<dbReference type="GO" id="GO:0005506">
    <property type="term" value="F:iron ion binding"/>
    <property type="evidence" value="ECO:0007669"/>
    <property type="project" value="InterPro"/>
</dbReference>
<dbReference type="Proteomes" id="UP001175001">
    <property type="component" value="Unassembled WGS sequence"/>
</dbReference>
<evidence type="ECO:0000313" key="11">
    <source>
        <dbReference type="EMBL" id="KAK0658847.1"/>
    </source>
</evidence>
<keyword evidence="6 8" id="KW-0408">Iron</keyword>
<comment type="cofactor">
    <cofactor evidence="1 8">
        <name>heme</name>
        <dbReference type="ChEBI" id="CHEBI:30413"/>
    </cofactor>
</comment>
<dbReference type="EMBL" id="JAUJDW010000016">
    <property type="protein sequence ID" value="KAK0658847.1"/>
    <property type="molecule type" value="Genomic_DNA"/>
</dbReference>
<evidence type="ECO:0000256" key="7">
    <source>
        <dbReference type="ARBA" id="ARBA00023033"/>
    </source>
</evidence>
<dbReference type="GO" id="GO:0020037">
    <property type="term" value="F:heme binding"/>
    <property type="evidence" value="ECO:0007669"/>
    <property type="project" value="InterPro"/>
</dbReference>
<dbReference type="Gene3D" id="1.10.630.10">
    <property type="entry name" value="Cytochrome P450"/>
    <property type="match status" value="1"/>
</dbReference>
<proteinExistence type="inferred from homology"/>
<feature type="transmembrane region" description="Helical" evidence="10">
    <location>
        <begin position="6"/>
        <end position="28"/>
    </location>
</feature>
<accession>A0AA39YUH2</accession>
<keyword evidence="5 9" id="KW-0560">Oxidoreductase</keyword>
<dbReference type="InterPro" id="IPR017972">
    <property type="entry name" value="Cyt_P450_CS"/>
</dbReference>
<keyword evidence="7 9" id="KW-0503">Monooxygenase</keyword>